<proteinExistence type="evidence at transcript level"/>
<organism evidence="1">
    <name type="scientific">Babesia bovis</name>
    <dbReference type="NCBI Taxonomy" id="5865"/>
    <lineage>
        <taxon>Eukaryota</taxon>
        <taxon>Sar</taxon>
        <taxon>Alveolata</taxon>
        <taxon>Apicomplexa</taxon>
        <taxon>Aconoidasida</taxon>
        <taxon>Piroplasmida</taxon>
        <taxon>Babesiidae</taxon>
        <taxon>Babesia</taxon>
    </lineage>
</organism>
<accession>S6BFL4</accession>
<name>S6BFL4_BABBO</name>
<evidence type="ECO:0000313" key="1">
    <source>
        <dbReference type="EMBL" id="BAN64914.1"/>
    </source>
</evidence>
<reference evidence="1" key="1">
    <citation type="journal article" date="2014" name="BMC Genomics">
        <title>The Babesia bovis gene and promoter model: an update from full-length EST analysis.</title>
        <authorList>
            <person name="Yamagishi J."/>
            <person name="Wakaguri H."/>
            <person name="Yokoyama N."/>
            <person name="Yamashita R."/>
            <person name="Suzuki Y."/>
            <person name="Xuan X."/>
            <person name="Igarashi I."/>
        </authorList>
    </citation>
    <scope>NUCLEOTIDE SEQUENCE</scope>
    <source>
        <strain evidence="1">Texas</strain>
    </source>
</reference>
<protein>
    <submittedName>
        <fullName evidence="1">Uncharacterized protein</fullName>
    </submittedName>
</protein>
<dbReference type="AlphaFoldDB" id="S6BFL4"/>
<dbReference type="EMBL" id="AK441120">
    <property type="protein sequence ID" value="BAN64914.1"/>
    <property type="molecule type" value="mRNA"/>
</dbReference>
<sequence>MLLKTRANLGYLLPYTMVKIMTRRAGIQLRDEFHETTHRLRRHGNYIIKYK</sequence>